<sequence length="288" mass="33409">MVIDKESNVVYFSDLIQTGNNYKNAFERVRPVLEKHQIDYRFLKETKDIWCRDYLPIQKGENNFVQFRYEPSYLKEELELQSDPSLVLPANNIKARFSGINLDGGNVIRWSDKVIMTSRIFAENTGADKNELLRELKDLLEVDVLLIPDIREDMTGHADGHLRFVDNKTVLVNQLNNEYKYWREGFLKMIRQAGLNYVEMPWFTHKDKLHKNTAIGSYVNYLEIGNLIIFPIFDLPGNLDTRAVETIKAVFPDRIIETVNINEIASEGGLLNCVSWTIKENNSNTSQQ</sequence>
<dbReference type="EMBL" id="JBHULU010000013">
    <property type="protein sequence ID" value="MFD2514223.1"/>
    <property type="molecule type" value="Genomic_DNA"/>
</dbReference>
<organism evidence="2 3">
    <name type="scientific">Pontibacter locisalis</name>
    <dbReference type="NCBI Taxonomy" id="1719035"/>
    <lineage>
        <taxon>Bacteria</taxon>
        <taxon>Pseudomonadati</taxon>
        <taxon>Bacteroidota</taxon>
        <taxon>Cytophagia</taxon>
        <taxon>Cytophagales</taxon>
        <taxon>Hymenobacteraceae</taxon>
        <taxon>Pontibacter</taxon>
    </lineage>
</organism>
<protein>
    <submittedName>
        <fullName evidence="2">Agmatine deiminase family protein</fullName>
    </submittedName>
</protein>
<dbReference type="SUPFAM" id="SSF55909">
    <property type="entry name" value="Pentein"/>
    <property type="match status" value="1"/>
</dbReference>
<dbReference type="InterPro" id="IPR007466">
    <property type="entry name" value="Peptidyl-Arg-deiminase_porph"/>
</dbReference>
<dbReference type="Pfam" id="PF04371">
    <property type="entry name" value="PAD_porph"/>
    <property type="match status" value="1"/>
</dbReference>
<reference evidence="3" key="1">
    <citation type="journal article" date="2019" name="Int. J. Syst. Evol. Microbiol.">
        <title>The Global Catalogue of Microorganisms (GCM) 10K type strain sequencing project: providing services to taxonomists for standard genome sequencing and annotation.</title>
        <authorList>
            <consortium name="The Broad Institute Genomics Platform"/>
            <consortium name="The Broad Institute Genome Sequencing Center for Infectious Disease"/>
            <person name="Wu L."/>
            <person name="Ma J."/>
        </authorList>
    </citation>
    <scope>NUCLEOTIDE SEQUENCE [LARGE SCALE GENOMIC DNA]</scope>
    <source>
        <strain evidence="3">KCTC 42498</strain>
    </source>
</reference>
<accession>A0ABW5ILL4</accession>
<dbReference type="PANTHER" id="PTHR31377:SF0">
    <property type="entry name" value="AGMATINE DEIMINASE-RELATED"/>
    <property type="match status" value="1"/>
</dbReference>
<dbReference type="Gene3D" id="3.75.10.10">
    <property type="entry name" value="L-arginine/glycine Amidinotransferase, Chain A"/>
    <property type="match status" value="1"/>
</dbReference>
<evidence type="ECO:0000313" key="3">
    <source>
        <dbReference type="Proteomes" id="UP001597544"/>
    </source>
</evidence>
<gene>
    <name evidence="2" type="ORF">ACFSRY_10120</name>
</gene>
<proteinExistence type="predicted"/>
<dbReference type="RefSeq" id="WP_377506375.1">
    <property type="nucleotide sequence ID" value="NZ_JBHULU010000013.1"/>
</dbReference>
<dbReference type="PANTHER" id="PTHR31377">
    <property type="entry name" value="AGMATINE DEIMINASE-RELATED"/>
    <property type="match status" value="1"/>
</dbReference>
<evidence type="ECO:0000313" key="2">
    <source>
        <dbReference type="EMBL" id="MFD2514223.1"/>
    </source>
</evidence>
<keyword evidence="1" id="KW-0378">Hydrolase</keyword>
<evidence type="ECO:0000256" key="1">
    <source>
        <dbReference type="ARBA" id="ARBA00022801"/>
    </source>
</evidence>
<name>A0ABW5ILL4_9BACT</name>
<keyword evidence="3" id="KW-1185">Reference proteome</keyword>
<dbReference type="Proteomes" id="UP001597544">
    <property type="component" value="Unassembled WGS sequence"/>
</dbReference>
<comment type="caution">
    <text evidence="2">The sequence shown here is derived from an EMBL/GenBank/DDBJ whole genome shotgun (WGS) entry which is preliminary data.</text>
</comment>